<name>A0A074TFK3_9RHOB</name>
<sequence length="117" mass="12806">MRVLWLCLGCLSFAIGIIGAFLPLLPTVPLMLLATFCFAKSSERLHGWLINHPRFGPAIQDWQQHRAISKRAKIAATVSIVAAFSISLAIGLRPTLLAIQAVTLIAVSIFIWSRPNS</sequence>
<proteinExistence type="predicted"/>
<dbReference type="PANTHER" id="PTHR35813:SF1">
    <property type="entry name" value="INNER MEMBRANE PROTEIN YBAN"/>
    <property type="match status" value="1"/>
</dbReference>
<dbReference type="PIRSF" id="PIRSF016789">
    <property type="entry name" value="DUF454"/>
    <property type="match status" value="1"/>
</dbReference>
<evidence type="ECO:0000256" key="1">
    <source>
        <dbReference type="SAM" id="Phobius"/>
    </source>
</evidence>
<gene>
    <name evidence="2" type="ORF">DL1_08135</name>
</gene>
<organism evidence="2 3">
    <name type="scientific">Thioclava dalianensis</name>
    <dbReference type="NCBI Taxonomy" id="1185766"/>
    <lineage>
        <taxon>Bacteria</taxon>
        <taxon>Pseudomonadati</taxon>
        <taxon>Pseudomonadota</taxon>
        <taxon>Alphaproteobacteria</taxon>
        <taxon>Rhodobacterales</taxon>
        <taxon>Paracoccaceae</taxon>
        <taxon>Thioclava</taxon>
    </lineage>
</organism>
<dbReference type="STRING" id="1185766.SAMN05216224_104242"/>
<dbReference type="OrthoDB" id="9816293at2"/>
<dbReference type="PANTHER" id="PTHR35813">
    <property type="entry name" value="INNER MEMBRANE PROTEIN YBAN"/>
    <property type="match status" value="1"/>
</dbReference>
<dbReference type="Proteomes" id="UP000027725">
    <property type="component" value="Unassembled WGS sequence"/>
</dbReference>
<feature type="transmembrane region" description="Helical" evidence="1">
    <location>
        <begin position="24"/>
        <end position="41"/>
    </location>
</feature>
<feature type="transmembrane region" description="Helical" evidence="1">
    <location>
        <begin position="72"/>
        <end position="90"/>
    </location>
</feature>
<dbReference type="EMBL" id="JHEH01000021">
    <property type="protein sequence ID" value="KEP68935.1"/>
    <property type="molecule type" value="Genomic_DNA"/>
</dbReference>
<dbReference type="GO" id="GO:0005886">
    <property type="term" value="C:plasma membrane"/>
    <property type="evidence" value="ECO:0007669"/>
    <property type="project" value="TreeGrafter"/>
</dbReference>
<dbReference type="RefSeq" id="WP_038067839.1">
    <property type="nucleotide sequence ID" value="NZ_FOVB01000004.1"/>
</dbReference>
<comment type="caution">
    <text evidence="2">The sequence shown here is derived from an EMBL/GenBank/DDBJ whole genome shotgun (WGS) entry which is preliminary data.</text>
</comment>
<dbReference type="InterPro" id="IPR007401">
    <property type="entry name" value="DUF454"/>
</dbReference>
<evidence type="ECO:0000313" key="2">
    <source>
        <dbReference type="EMBL" id="KEP68935.1"/>
    </source>
</evidence>
<keyword evidence="1" id="KW-1133">Transmembrane helix</keyword>
<evidence type="ECO:0000313" key="3">
    <source>
        <dbReference type="Proteomes" id="UP000027725"/>
    </source>
</evidence>
<dbReference type="eggNOG" id="COG2832">
    <property type="taxonomic scope" value="Bacteria"/>
</dbReference>
<keyword evidence="3" id="KW-1185">Reference proteome</keyword>
<keyword evidence="1" id="KW-0812">Transmembrane</keyword>
<feature type="transmembrane region" description="Helical" evidence="1">
    <location>
        <begin position="96"/>
        <end position="113"/>
    </location>
</feature>
<protein>
    <submittedName>
        <fullName evidence="2">Membrane protein</fullName>
    </submittedName>
</protein>
<dbReference type="AlphaFoldDB" id="A0A074TFK3"/>
<dbReference type="Pfam" id="PF04304">
    <property type="entry name" value="DUF454"/>
    <property type="match status" value="1"/>
</dbReference>
<reference evidence="2 3" key="1">
    <citation type="submission" date="2014-03" db="EMBL/GenBank/DDBJ databases">
        <title>The draft genome sequence of Thioclava dalianensis DLFJ1-1.</title>
        <authorList>
            <person name="Lai Q."/>
            <person name="Shao Z."/>
        </authorList>
    </citation>
    <scope>NUCLEOTIDE SEQUENCE [LARGE SCALE GENOMIC DNA]</scope>
    <source>
        <strain evidence="2 3">DLFJ1-1</strain>
    </source>
</reference>
<accession>A0A074TFK3</accession>
<keyword evidence="1" id="KW-0472">Membrane</keyword>